<keyword evidence="1" id="KW-1133">Transmembrane helix</keyword>
<sequence length="162" mass="17058">MNNDLTPKKKTGMKARWAGLLARVKKLNGNPRYVAMGMAIGVFVGVTPTIPFHTAIALALAFVFRASKPAAAIGVWFSNPVTIPFFYYGSYKTGAIFMGDSLVPLDSARGSMGEILAMGGDVLAAMLAGGVILGILPGVAAYFITLKIMRSVRSAAKSRNSA</sequence>
<feature type="transmembrane region" description="Helical" evidence="1">
    <location>
        <begin position="33"/>
        <end position="63"/>
    </location>
</feature>
<gene>
    <name evidence="3" type="ORF">EPICR_180009</name>
</gene>
<dbReference type="Pfam" id="PF09835">
    <property type="entry name" value="DUF2062"/>
    <property type="match status" value="1"/>
</dbReference>
<feature type="transmembrane region" description="Helical" evidence="1">
    <location>
        <begin position="70"/>
        <end position="88"/>
    </location>
</feature>
<feature type="domain" description="DUF2062" evidence="2">
    <location>
        <begin position="18"/>
        <end position="155"/>
    </location>
</feature>
<protein>
    <recommendedName>
        <fullName evidence="2">DUF2062 domain-containing protein</fullName>
    </recommendedName>
</protein>
<reference evidence="3" key="1">
    <citation type="submission" date="2019-01" db="EMBL/GenBank/DDBJ databases">
        <authorList>
            <consortium name="Genoscope - CEA"/>
            <person name="William W."/>
        </authorList>
    </citation>
    <scope>NUCLEOTIDE SEQUENCE</scope>
    <source>
        <strain evidence="3">CR-1</strain>
    </source>
</reference>
<evidence type="ECO:0000256" key="1">
    <source>
        <dbReference type="SAM" id="Phobius"/>
    </source>
</evidence>
<organism evidence="3">
    <name type="scientific">uncultured Desulfobacteraceae bacterium</name>
    <dbReference type="NCBI Taxonomy" id="218296"/>
    <lineage>
        <taxon>Bacteria</taxon>
        <taxon>Pseudomonadati</taxon>
        <taxon>Thermodesulfobacteriota</taxon>
        <taxon>Desulfobacteria</taxon>
        <taxon>Desulfobacterales</taxon>
        <taxon>Desulfobacteraceae</taxon>
        <taxon>environmental samples</taxon>
    </lineage>
</organism>
<name>A0A484HDV1_9BACT</name>
<evidence type="ECO:0000259" key="2">
    <source>
        <dbReference type="Pfam" id="PF09835"/>
    </source>
</evidence>
<keyword evidence="1" id="KW-0472">Membrane</keyword>
<dbReference type="PANTHER" id="PTHR40547">
    <property type="entry name" value="SLL0298 PROTEIN"/>
    <property type="match status" value="1"/>
</dbReference>
<dbReference type="AlphaFoldDB" id="A0A484HDV1"/>
<dbReference type="InterPro" id="IPR018639">
    <property type="entry name" value="DUF2062"/>
</dbReference>
<dbReference type="EMBL" id="CAACVI010000010">
    <property type="protein sequence ID" value="VEN73455.1"/>
    <property type="molecule type" value="Genomic_DNA"/>
</dbReference>
<keyword evidence="1" id="KW-0812">Transmembrane</keyword>
<proteinExistence type="predicted"/>
<accession>A0A484HDV1</accession>
<dbReference type="PANTHER" id="PTHR40547:SF1">
    <property type="entry name" value="SLL0298 PROTEIN"/>
    <property type="match status" value="1"/>
</dbReference>
<evidence type="ECO:0000313" key="3">
    <source>
        <dbReference type="EMBL" id="VEN73455.1"/>
    </source>
</evidence>
<feature type="transmembrane region" description="Helical" evidence="1">
    <location>
        <begin position="122"/>
        <end position="144"/>
    </location>
</feature>